<feature type="domain" description="Putative endonuclease Z1" evidence="2">
    <location>
        <begin position="338"/>
        <end position="448"/>
    </location>
</feature>
<dbReference type="GO" id="GO:0004519">
    <property type="term" value="F:endonuclease activity"/>
    <property type="evidence" value="ECO:0007669"/>
    <property type="project" value="UniProtKB-KW"/>
</dbReference>
<dbReference type="RefSeq" id="WP_134297594.1">
    <property type="nucleotide sequence ID" value="NZ_CP038013.1"/>
</dbReference>
<name>A0A4P7AJT4_9MOLU</name>
<dbReference type="InterPro" id="IPR018310">
    <property type="entry name" value="Put_endonuclease_Z1-dom"/>
</dbReference>
<evidence type="ECO:0000259" key="1">
    <source>
        <dbReference type="Pfam" id="PF04851"/>
    </source>
</evidence>
<dbReference type="GO" id="GO:0005524">
    <property type="term" value="F:ATP binding"/>
    <property type="evidence" value="ECO:0007669"/>
    <property type="project" value="InterPro"/>
</dbReference>
<dbReference type="KEGG" id="sgq:SGLAD_v1c06110"/>
<organism evidence="3 4">
    <name type="scientific">Spiroplasma gladiatoris</name>
    <dbReference type="NCBI Taxonomy" id="2143"/>
    <lineage>
        <taxon>Bacteria</taxon>
        <taxon>Bacillati</taxon>
        <taxon>Mycoplasmatota</taxon>
        <taxon>Mollicutes</taxon>
        <taxon>Entomoplasmatales</taxon>
        <taxon>Spiroplasmataceae</taxon>
        <taxon>Spiroplasma</taxon>
    </lineage>
</organism>
<dbReference type="OrthoDB" id="436461at2"/>
<keyword evidence="4" id="KW-1185">Reference proteome</keyword>
<evidence type="ECO:0000259" key="2">
    <source>
        <dbReference type="Pfam" id="PF10593"/>
    </source>
</evidence>
<dbReference type="Pfam" id="PF10593">
    <property type="entry name" value="Z1"/>
    <property type="match status" value="1"/>
</dbReference>
<keyword evidence="3" id="KW-0378">Hydrolase</keyword>
<dbReference type="Proteomes" id="UP000294309">
    <property type="component" value="Chromosome"/>
</dbReference>
<dbReference type="GO" id="GO:0003677">
    <property type="term" value="F:DNA binding"/>
    <property type="evidence" value="ECO:0007669"/>
    <property type="project" value="InterPro"/>
</dbReference>
<dbReference type="EMBL" id="CP038013">
    <property type="protein sequence ID" value="QBQ07810.1"/>
    <property type="molecule type" value="Genomic_DNA"/>
</dbReference>
<dbReference type="SUPFAM" id="SSF52540">
    <property type="entry name" value="P-loop containing nucleoside triphosphate hydrolases"/>
    <property type="match status" value="1"/>
</dbReference>
<dbReference type="Pfam" id="PF04851">
    <property type="entry name" value="ResIII"/>
    <property type="match status" value="1"/>
</dbReference>
<dbReference type="GO" id="GO:0016787">
    <property type="term" value="F:hydrolase activity"/>
    <property type="evidence" value="ECO:0007669"/>
    <property type="project" value="InterPro"/>
</dbReference>
<sequence>MSNNTVKFIYNKKKKAETKFNPEKIFNLTKEEFIKKNPTHGTSTIDNVIQVNMEKIVKCIDLNEELQKILLFGEVQSGKTNNMIFLTSVLRDMGFNKFIILTGTKNNLNIQNVKRFKEANKECDFLDFREEKNFFRDSSETQFLYGIKQNISKLLKNFQELSATDFEDWKIAIIDDESDEASSEKNKQNRTINSNIENLLKYKTKNKIYFSVTATPYANLISYTDFLIPNYLVPLSSAKAYCGLKEFKDQKRYFVLNEDIIRSLKEVDVYDKNLKEFLENSIMEFLLKCFRYSKNFQYLINIDTGTNTIKGLESFFRLIVNKLKVKNDEFLLNFVGREEIKEFRICINNLKVKYTMEGIDYIRENVPEIIIGGNLLSRGVTFDDLLFQIMINHGSSKNLSSDTLLQRARWFGYRKAYINDMKIYVSNVASNFYEEIYYVENSIREMYSESFEHSTIKKERIENLFKEHCLKWTS</sequence>
<dbReference type="InterPro" id="IPR027417">
    <property type="entry name" value="P-loop_NTPase"/>
</dbReference>
<evidence type="ECO:0000313" key="4">
    <source>
        <dbReference type="Proteomes" id="UP000294309"/>
    </source>
</evidence>
<proteinExistence type="predicted"/>
<dbReference type="InterPro" id="IPR006935">
    <property type="entry name" value="Helicase/UvrB_N"/>
</dbReference>
<protein>
    <submittedName>
        <fullName evidence="3">Endonuclease</fullName>
    </submittedName>
</protein>
<accession>A0A4P7AJT4</accession>
<feature type="domain" description="Helicase/UvrB N-terminal" evidence="1">
    <location>
        <begin position="64"/>
        <end position="216"/>
    </location>
</feature>
<keyword evidence="3" id="KW-0540">Nuclease</keyword>
<gene>
    <name evidence="3" type="ORF">SGLAD_v1c06110</name>
</gene>
<keyword evidence="3" id="KW-0255">Endonuclease</keyword>
<dbReference type="AlphaFoldDB" id="A0A4P7AJT4"/>
<reference evidence="3 4" key="1">
    <citation type="submission" date="2019-03" db="EMBL/GenBank/DDBJ databases">
        <title>Complete genome sequence of Spiroplasma gladiatoris TG-1 (DSM 22552).</title>
        <authorList>
            <person name="Lin Y.-C."/>
            <person name="Chou L."/>
            <person name="Kuo C.-H."/>
        </authorList>
    </citation>
    <scope>NUCLEOTIDE SEQUENCE [LARGE SCALE GENOMIC DNA]</scope>
    <source>
        <strain evidence="3 4">TG-1</strain>
    </source>
</reference>
<evidence type="ECO:0000313" key="3">
    <source>
        <dbReference type="EMBL" id="QBQ07810.1"/>
    </source>
</evidence>